<feature type="region of interest" description="Disordered" evidence="1">
    <location>
        <begin position="71"/>
        <end position="105"/>
    </location>
</feature>
<proteinExistence type="predicted"/>
<comment type="caution">
    <text evidence="3">The sequence shown here is derived from an EMBL/GenBank/DDBJ whole genome shotgun (WGS) entry which is preliminary data.</text>
</comment>
<keyword evidence="4" id="KW-1185">Reference proteome</keyword>
<evidence type="ECO:0000256" key="1">
    <source>
        <dbReference type="SAM" id="MobiDB-lite"/>
    </source>
</evidence>
<evidence type="ECO:0000259" key="2">
    <source>
        <dbReference type="Pfam" id="PF02720"/>
    </source>
</evidence>
<dbReference type="AlphaFoldDB" id="A0A1V2IJL8"/>
<sequence>MDGDKAAALGALRHALAEIEPASLPDGAAVDLLSQLGGVIAAAQAALVRVAGAAELAGVWGRADLRGATRAQGPAGAAGPCALRRSVGPGGDGDRAGAGGADGRPTPAGWIAGQARLTVTAAAALLVAARALTGLPVLAEAFRRGEVSLDHVLAVTAPLTSPSRLVALAGPVEAELTALARRAGPDQVRAAVTHWLRDADPAGVERDAVAAGRARSLSLVPVPPGCAEAHPGGWVTIAGSVSADDARTLLDALRLAARASAGSADARAPARRRADALLTVARCYLAAAGHLTTAARSDLPPSCSGTGSEVPSAGRCSSRGSASRSC</sequence>
<evidence type="ECO:0000313" key="3">
    <source>
        <dbReference type="EMBL" id="ONH33225.1"/>
    </source>
</evidence>
<organism evidence="3 4">
    <name type="scientific">Pseudofrankia asymbiotica</name>
    <dbReference type="NCBI Taxonomy" id="1834516"/>
    <lineage>
        <taxon>Bacteria</taxon>
        <taxon>Bacillati</taxon>
        <taxon>Actinomycetota</taxon>
        <taxon>Actinomycetes</taxon>
        <taxon>Frankiales</taxon>
        <taxon>Frankiaceae</taxon>
        <taxon>Pseudofrankia</taxon>
    </lineage>
</organism>
<dbReference type="OrthoDB" id="3216173at2"/>
<feature type="compositionally biased region" description="Low complexity" evidence="1">
    <location>
        <begin position="71"/>
        <end position="85"/>
    </location>
</feature>
<feature type="compositionally biased region" description="Low complexity" evidence="1">
    <location>
        <begin position="312"/>
        <end position="326"/>
    </location>
</feature>
<evidence type="ECO:0000313" key="4">
    <source>
        <dbReference type="Proteomes" id="UP000188929"/>
    </source>
</evidence>
<dbReference type="EMBL" id="MOMC01000006">
    <property type="protein sequence ID" value="ONH33225.1"/>
    <property type="molecule type" value="Genomic_DNA"/>
</dbReference>
<dbReference type="RefSeq" id="WP_076813176.1">
    <property type="nucleotide sequence ID" value="NZ_MOMC01000006.1"/>
</dbReference>
<reference evidence="4" key="1">
    <citation type="submission" date="2016-10" db="EMBL/GenBank/DDBJ databases">
        <title>Frankia sp. NRRL B-16386 Genome sequencing.</title>
        <authorList>
            <person name="Ghodhbane-Gtari F."/>
            <person name="Swanson E."/>
            <person name="Gueddou A."/>
            <person name="Hezbri K."/>
            <person name="Ktari K."/>
            <person name="Nouioui I."/>
            <person name="Morris K."/>
            <person name="Simpson S."/>
            <person name="Abebe-Akele F."/>
            <person name="Thomas K."/>
            <person name="Gtari M."/>
            <person name="Tisa L.S."/>
        </authorList>
    </citation>
    <scope>NUCLEOTIDE SEQUENCE [LARGE SCALE GENOMIC DNA]</scope>
    <source>
        <strain evidence="4">NRRL B-16386</strain>
    </source>
</reference>
<name>A0A1V2IJL8_9ACTN</name>
<accession>A0A1V2IJL8</accession>
<feature type="region of interest" description="Disordered" evidence="1">
    <location>
        <begin position="296"/>
        <end position="326"/>
    </location>
</feature>
<feature type="domain" description="DUF222" evidence="2">
    <location>
        <begin position="100"/>
        <end position="288"/>
    </location>
</feature>
<feature type="compositionally biased region" description="Gly residues" evidence="1">
    <location>
        <begin position="88"/>
        <end position="102"/>
    </location>
</feature>
<gene>
    <name evidence="3" type="ORF">BL253_02300</name>
</gene>
<protein>
    <recommendedName>
        <fullName evidence="2">DUF222 domain-containing protein</fullName>
    </recommendedName>
</protein>
<dbReference type="STRING" id="1834516.BL253_02300"/>
<dbReference type="Proteomes" id="UP000188929">
    <property type="component" value="Unassembled WGS sequence"/>
</dbReference>
<dbReference type="InterPro" id="IPR003870">
    <property type="entry name" value="DUF222"/>
</dbReference>
<dbReference type="Pfam" id="PF02720">
    <property type="entry name" value="DUF222"/>
    <property type="match status" value="1"/>
</dbReference>